<keyword evidence="3 7" id="KW-0547">Nucleotide-binding</keyword>
<dbReference type="PRINTS" id="PR00987">
    <property type="entry name" value="TRNASYNTHGLU"/>
</dbReference>
<dbReference type="PANTHER" id="PTHR43311:SF1">
    <property type="entry name" value="GLUTAMYL-Q TRNA(ASP) SYNTHETASE"/>
    <property type="match status" value="1"/>
</dbReference>
<comment type="similarity">
    <text evidence="7">Belongs to the class-I aminoacyl-tRNA synthetase family.</text>
</comment>
<dbReference type="InterPro" id="IPR049940">
    <property type="entry name" value="GluQ/Sye"/>
</dbReference>
<sequence length="306" mass="34049">MMHAPTRKPIVRFAPSPNGLLHLGHARSALLNWRFAQDHAGTFLLRIEDIDRERCRPEFEQAIFEDLAWLGLSWPAPARRQSDRFDVYRAALTELERLGLVYPAFLSRAEIRTLVREKEESGEAWPRDPDGAPLYPGTERDLPADRRAARIGSGAPFAWRLDMKRAIEGLKTQLLWQEAHESGGDGAAHPADPAKWGDVILARRDTPASYHLSVVLDDDDQGITDVIRGRDLFEATAIHRLLQEILGLDQPVYRHHRLVADESGRKLSKSDADTALAALRNGGSTAADIARMAGIGAELRPFPSPA</sequence>
<keyword evidence="1 7" id="KW-0436">Ligase</keyword>
<dbReference type="GO" id="GO:0006424">
    <property type="term" value="P:glutamyl-tRNA aminoacylation"/>
    <property type="evidence" value="ECO:0007669"/>
    <property type="project" value="TreeGrafter"/>
</dbReference>
<dbReference type="NCBIfam" id="NF004315">
    <property type="entry name" value="PRK05710.1-4"/>
    <property type="match status" value="1"/>
</dbReference>
<dbReference type="GO" id="GO:0005524">
    <property type="term" value="F:ATP binding"/>
    <property type="evidence" value="ECO:0007669"/>
    <property type="project" value="UniProtKB-KW"/>
</dbReference>
<evidence type="ECO:0000256" key="7">
    <source>
        <dbReference type="RuleBase" id="RU363037"/>
    </source>
</evidence>
<gene>
    <name evidence="10" type="ORF">E2A64_13955</name>
</gene>
<evidence type="ECO:0000256" key="5">
    <source>
        <dbReference type="ARBA" id="ARBA00022840"/>
    </source>
</evidence>
<organism evidence="10 11">
    <name type="scientific">Pseudohoeflea suaedae</name>
    <dbReference type="NCBI Taxonomy" id="877384"/>
    <lineage>
        <taxon>Bacteria</taxon>
        <taxon>Pseudomonadati</taxon>
        <taxon>Pseudomonadota</taxon>
        <taxon>Alphaproteobacteria</taxon>
        <taxon>Hyphomicrobiales</taxon>
        <taxon>Rhizobiaceae</taxon>
        <taxon>Pseudohoeflea</taxon>
    </lineage>
</organism>
<dbReference type="InterPro" id="IPR001412">
    <property type="entry name" value="aa-tRNA-synth_I_CS"/>
</dbReference>
<dbReference type="Proteomes" id="UP000295131">
    <property type="component" value="Unassembled WGS sequence"/>
</dbReference>
<keyword evidence="7" id="KW-0648">Protein biosynthesis</keyword>
<evidence type="ECO:0000256" key="8">
    <source>
        <dbReference type="SAM" id="MobiDB-lite"/>
    </source>
</evidence>
<dbReference type="GO" id="GO:0005829">
    <property type="term" value="C:cytosol"/>
    <property type="evidence" value="ECO:0007669"/>
    <property type="project" value="TreeGrafter"/>
</dbReference>
<keyword evidence="5 7" id="KW-0067">ATP-binding</keyword>
<feature type="region of interest" description="Disordered" evidence="8">
    <location>
        <begin position="118"/>
        <end position="146"/>
    </location>
</feature>
<evidence type="ECO:0000256" key="3">
    <source>
        <dbReference type="ARBA" id="ARBA00022741"/>
    </source>
</evidence>
<dbReference type="AlphaFoldDB" id="A0A4R5PJ03"/>
<keyword evidence="6 7" id="KW-0030">Aminoacyl-tRNA synthetase</keyword>
<evidence type="ECO:0000313" key="10">
    <source>
        <dbReference type="EMBL" id="TDH34844.1"/>
    </source>
</evidence>
<accession>A0A4R5PJ03</accession>
<dbReference type="GO" id="GO:0004818">
    <property type="term" value="F:glutamate-tRNA ligase activity"/>
    <property type="evidence" value="ECO:0007669"/>
    <property type="project" value="TreeGrafter"/>
</dbReference>
<evidence type="ECO:0000256" key="4">
    <source>
        <dbReference type="ARBA" id="ARBA00022833"/>
    </source>
</evidence>
<feature type="compositionally biased region" description="Basic and acidic residues" evidence="8">
    <location>
        <begin position="118"/>
        <end position="130"/>
    </location>
</feature>
<keyword evidence="4" id="KW-0862">Zinc</keyword>
<dbReference type="InterPro" id="IPR020058">
    <property type="entry name" value="Glu/Gln-tRNA-synth_Ib_cat-dom"/>
</dbReference>
<name>A0A4R5PJ03_9HYPH</name>
<evidence type="ECO:0000256" key="6">
    <source>
        <dbReference type="ARBA" id="ARBA00023146"/>
    </source>
</evidence>
<dbReference type="Pfam" id="PF00749">
    <property type="entry name" value="tRNA-synt_1c"/>
    <property type="match status" value="1"/>
</dbReference>
<dbReference type="PANTHER" id="PTHR43311">
    <property type="entry name" value="GLUTAMATE--TRNA LIGASE"/>
    <property type="match status" value="1"/>
</dbReference>
<dbReference type="Gene3D" id="3.40.50.620">
    <property type="entry name" value="HUPs"/>
    <property type="match status" value="1"/>
</dbReference>
<protein>
    <submittedName>
        <fullName evidence="10">tRNA glutamyl-Q(34) synthetase GluQRS</fullName>
        <ecNumber evidence="10">6.1.1.-</ecNumber>
    </submittedName>
</protein>
<dbReference type="EMBL" id="SMSI01000003">
    <property type="protein sequence ID" value="TDH34844.1"/>
    <property type="molecule type" value="Genomic_DNA"/>
</dbReference>
<evidence type="ECO:0000259" key="9">
    <source>
        <dbReference type="Pfam" id="PF00749"/>
    </source>
</evidence>
<dbReference type="OrthoDB" id="9807503at2"/>
<keyword evidence="2" id="KW-0479">Metal-binding</keyword>
<dbReference type="SUPFAM" id="SSF52374">
    <property type="entry name" value="Nucleotidylyl transferase"/>
    <property type="match status" value="1"/>
</dbReference>
<dbReference type="InterPro" id="IPR014729">
    <property type="entry name" value="Rossmann-like_a/b/a_fold"/>
</dbReference>
<keyword evidence="11" id="KW-1185">Reference proteome</keyword>
<proteinExistence type="inferred from homology"/>
<dbReference type="PROSITE" id="PS00178">
    <property type="entry name" value="AA_TRNA_LIGASE_I"/>
    <property type="match status" value="1"/>
</dbReference>
<dbReference type="InterPro" id="IPR000924">
    <property type="entry name" value="Glu/Gln-tRNA-synth"/>
</dbReference>
<dbReference type="EC" id="6.1.1.-" evidence="10"/>
<feature type="domain" description="Glutamyl/glutaminyl-tRNA synthetase class Ib catalytic" evidence="9">
    <location>
        <begin position="11"/>
        <end position="275"/>
    </location>
</feature>
<reference evidence="10 11" key="1">
    <citation type="journal article" date="2013" name="Int. J. Syst. Evol. Microbiol.">
        <title>Hoeflea suaedae sp. nov., an endophytic bacterium isolated from the root of the halophyte Suaeda maritima.</title>
        <authorList>
            <person name="Chung E.J."/>
            <person name="Park J.A."/>
            <person name="Pramanik P."/>
            <person name="Bibi F."/>
            <person name="Jeon C.O."/>
            <person name="Chung Y.R."/>
        </authorList>
    </citation>
    <scope>NUCLEOTIDE SEQUENCE [LARGE SCALE GENOMIC DNA]</scope>
    <source>
        <strain evidence="10 11">YC6898</strain>
    </source>
</reference>
<evidence type="ECO:0000256" key="2">
    <source>
        <dbReference type="ARBA" id="ARBA00022723"/>
    </source>
</evidence>
<comment type="caution">
    <text evidence="10">The sequence shown here is derived from an EMBL/GenBank/DDBJ whole genome shotgun (WGS) entry which is preliminary data.</text>
</comment>
<evidence type="ECO:0000256" key="1">
    <source>
        <dbReference type="ARBA" id="ARBA00022598"/>
    </source>
</evidence>
<evidence type="ECO:0000313" key="11">
    <source>
        <dbReference type="Proteomes" id="UP000295131"/>
    </source>
</evidence>